<dbReference type="InterPro" id="IPR003959">
    <property type="entry name" value="ATPase_AAA_core"/>
</dbReference>
<dbReference type="SMART" id="SM00382">
    <property type="entry name" value="AAA"/>
    <property type="match status" value="1"/>
</dbReference>
<dbReference type="GO" id="GO:0005524">
    <property type="term" value="F:ATP binding"/>
    <property type="evidence" value="ECO:0007669"/>
    <property type="project" value="InterPro"/>
</dbReference>
<organism evidence="4 5">
    <name type="scientific">Porphyra umbilicalis</name>
    <name type="common">Purple laver</name>
    <name type="synonym">Red alga</name>
    <dbReference type="NCBI Taxonomy" id="2786"/>
    <lineage>
        <taxon>Eukaryota</taxon>
        <taxon>Rhodophyta</taxon>
        <taxon>Bangiophyceae</taxon>
        <taxon>Bangiales</taxon>
        <taxon>Bangiaceae</taxon>
        <taxon>Porphyra</taxon>
    </lineage>
</organism>
<dbReference type="PANTHER" id="PTHR23070">
    <property type="entry name" value="BCS1 AAA-TYPE ATPASE"/>
    <property type="match status" value="1"/>
</dbReference>
<evidence type="ECO:0000313" key="5">
    <source>
        <dbReference type="Proteomes" id="UP000218209"/>
    </source>
</evidence>
<evidence type="ECO:0000256" key="2">
    <source>
        <dbReference type="SAM" id="MobiDB-lite"/>
    </source>
</evidence>
<reference evidence="4 5" key="1">
    <citation type="submission" date="2017-03" db="EMBL/GenBank/DDBJ databases">
        <title>WGS assembly of Porphyra umbilicalis.</title>
        <authorList>
            <person name="Brawley S.H."/>
            <person name="Blouin N.A."/>
            <person name="Ficko-Blean E."/>
            <person name="Wheeler G.L."/>
            <person name="Lohr M."/>
            <person name="Goodson H.V."/>
            <person name="Jenkins J.W."/>
            <person name="Blaby-Haas C.E."/>
            <person name="Helliwell K.E."/>
            <person name="Chan C."/>
            <person name="Marriage T."/>
            <person name="Bhattacharya D."/>
            <person name="Klein A.S."/>
            <person name="Badis Y."/>
            <person name="Brodie J."/>
            <person name="Cao Y."/>
            <person name="Collen J."/>
            <person name="Dittami S.M."/>
            <person name="Gachon C.M."/>
            <person name="Green B.R."/>
            <person name="Karpowicz S."/>
            <person name="Kim J.W."/>
            <person name="Kudahl U."/>
            <person name="Lin S."/>
            <person name="Michel G."/>
            <person name="Mittag M."/>
            <person name="Olson B.J."/>
            <person name="Pangilinan J."/>
            <person name="Peng Y."/>
            <person name="Qiu H."/>
            <person name="Shu S."/>
            <person name="Singer J.T."/>
            <person name="Smith A.G."/>
            <person name="Sprecher B.N."/>
            <person name="Wagner V."/>
            <person name="Wang W."/>
            <person name="Wang Z.-Y."/>
            <person name="Yan J."/>
            <person name="Yarish C."/>
            <person name="Zoeuner-Riek S."/>
            <person name="Zhuang Y."/>
            <person name="Zou Y."/>
            <person name="Lindquist E.A."/>
            <person name="Grimwood J."/>
            <person name="Barry K."/>
            <person name="Rokhsar D.S."/>
            <person name="Schmutz J."/>
            <person name="Stiller J.W."/>
            <person name="Grossman A.R."/>
            <person name="Prochnik S.E."/>
        </authorList>
    </citation>
    <scope>NUCLEOTIDE SEQUENCE [LARGE SCALE GENOMIC DNA]</scope>
    <source>
        <strain evidence="4">4086291</strain>
    </source>
</reference>
<dbReference type="GO" id="GO:0016887">
    <property type="term" value="F:ATP hydrolysis activity"/>
    <property type="evidence" value="ECO:0007669"/>
    <property type="project" value="InterPro"/>
</dbReference>
<feature type="compositionally biased region" description="Low complexity" evidence="2">
    <location>
        <begin position="8"/>
        <end position="22"/>
    </location>
</feature>
<evidence type="ECO:0000313" key="4">
    <source>
        <dbReference type="EMBL" id="OSX73770.1"/>
    </source>
</evidence>
<sequence length="597" mass="61479">MTTMPRNGLLLATDTGGTTAGAPSRLLPDADDLDRIAADEGVSTADLGVLEVNSRVGKLFAAILDYVARHPPVRPRAGTGGADASTTEAVAGPALWVNPSDAVDRVDVRSAADVEEAEATGTSNVGIKRPLYKKPSDPYGCYGPASLREGDQKRPPYKTVHGMGAAVVLWPPPPAATPDALRRAYAAEAGASPPATQPAAAEVNGDGSGSDGEAEASFPPDSARIHVLHMAAGHPLGSGLGAPDMQRFVLLVAAGGADPLKTFIAGVVDWSLALYAPPPAASAFRLFRFRTDDRASKSMWVAEGDKPGRPLSSVILPDGMAEALKADVEAFLSPPTKAWYRSHGVPYRRSYLLHGPPGSGKTSTIRALASTFRLTACFLAVTNGNFNNQILGDALASLPRASLLVIEDVDALFTVDRVATAAAGALTFSGLLNALDGLIAAESLLVAMTTNKPVTALDEALVRGGRVDSRWSFEAPCASQLARLFASYYPKADSEMGTAFGAQMVDGLGGGEGGGSMAAAQQLFIRCREASAADCLGTVPEFCAEYVADRDAAVAEAAAAAAERAAAATAAAAAAAEATAATAARRARREARLSQAE</sequence>
<feature type="region of interest" description="Disordered" evidence="2">
    <location>
        <begin position="188"/>
        <end position="218"/>
    </location>
</feature>
<dbReference type="InterPro" id="IPR027417">
    <property type="entry name" value="P-loop_NTPase"/>
</dbReference>
<proteinExistence type="inferred from homology"/>
<accession>A0A1X6NZ17</accession>
<comment type="similarity">
    <text evidence="1">Belongs to the AAA ATPase family. BCS1 subfamily.</text>
</comment>
<name>A0A1X6NZ17_PORUM</name>
<feature type="region of interest" description="Disordered" evidence="2">
    <location>
        <begin position="1"/>
        <end position="22"/>
    </location>
</feature>
<gene>
    <name evidence="4" type="ORF">BU14_0328s0022</name>
</gene>
<dbReference type="OrthoDB" id="10251412at2759"/>
<dbReference type="AlphaFoldDB" id="A0A1X6NZ17"/>
<evidence type="ECO:0000259" key="3">
    <source>
        <dbReference type="SMART" id="SM00382"/>
    </source>
</evidence>
<dbReference type="Proteomes" id="UP000218209">
    <property type="component" value="Unassembled WGS sequence"/>
</dbReference>
<keyword evidence="5" id="KW-1185">Reference proteome</keyword>
<dbReference type="SUPFAM" id="SSF52540">
    <property type="entry name" value="P-loop containing nucleoside triphosphate hydrolases"/>
    <property type="match status" value="1"/>
</dbReference>
<dbReference type="InterPro" id="IPR050747">
    <property type="entry name" value="Mitochondrial_chaperone_BCS1"/>
</dbReference>
<evidence type="ECO:0000256" key="1">
    <source>
        <dbReference type="ARBA" id="ARBA00007448"/>
    </source>
</evidence>
<protein>
    <recommendedName>
        <fullName evidence="3">AAA+ ATPase domain-containing protein</fullName>
    </recommendedName>
</protein>
<feature type="domain" description="AAA+ ATPase" evidence="3">
    <location>
        <begin position="347"/>
        <end position="477"/>
    </location>
</feature>
<dbReference type="Gene3D" id="3.40.50.300">
    <property type="entry name" value="P-loop containing nucleotide triphosphate hydrolases"/>
    <property type="match status" value="1"/>
</dbReference>
<dbReference type="EMBL" id="KV918980">
    <property type="protein sequence ID" value="OSX73770.1"/>
    <property type="molecule type" value="Genomic_DNA"/>
</dbReference>
<dbReference type="Pfam" id="PF00004">
    <property type="entry name" value="AAA"/>
    <property type="match status" value="1"/>
</dbReference>
<dbReference type="InterPro" id="IPR003593">
    <property type="entry name" value="AAA+_ATPase"/>
</dbReference>